<dbReference type="EMBL" id="JAUHQB010000006">
    <property type="protein sequence ID" value="MDN4483839.1"/>
    <property type="molecule type" value="Genomic_DNA"/>
</dbReference>
<dbReference type="PANTHER" id="PTHR43427:SF9">
    <property type="entry name" value="ION-TRANSPORT PROTEIN YFEO-RELATED"/>
    <property type="match status" value="1"/>
</dbReference>
<feature type="transmembrane region" description="Helical" evidence="5">
    <location>
        <begin position="20"/>
        <end position="42"/>
    </location>
</feature>
<evidence type="ECO:0000313" key="7">
    <source>
        <dbReference type="Proteomes" id="UP001172756"/>
    </source>
</evidence>
<gene>
    <name evidence="6" type="ORF">QQ002_09855</name>
</gene>
<keyword evidence="4 5" id="KW-0472">Membrane</keyword>
<dbReference type="NCBIfam" id="NF002971">
    <property type="entry name" value="PRK03655.1"/>
    <property type="match status" value="1"/>
</dbReference>
<dbReference type="Pfam" id="PF00654">
    <property type="entry name" value="Voltage_CLC"/>
    <property type="match status" value="1"/>
</dbReference>
<dbReference type="InterPro" id="IPR050368">
    <property type="entry name" value="ClC-type_chloride_channel"/>
</dbReference>
<keyword evidence="2 5" id="KW-0812">Transmembrane</keyword>
<feature type="transmembrane region" description="Helical" evidence="5">
    <location>
        <begin position="302"/>
        <end position="322"/>
    </location>
</feature>
<evidence type="ECO:0000256" key="3">
    <source>
        <dbReference type="ARBA" id="ARBA00022989"/>
    </source>
</evidence>
<evidence type="ECO:0000313" key="6">
    <source>
        <dbReference type="EMBL" id="MDN4483839.1"/>
    </source>
</evidence>
<feature type="transmembrane region" description="Helical" evidence="5">
    <location>
        <begin position="334"/>
        <end position="367"/>
    </location>
</feature>
<dbReference type="GO" id="GO:0005886">
    <property type="term" value="C:plasma membrane"/>
    <property type="evidence" value="ECO:0007669"/>
    <property type="project" value="TreeGrafter"/>
</dbReference>
<dbReference type="InterPro" id="IPR001807">
    <property type="entry name" value="ClC"/>
</dbReference>
<feature type="transmembrane region" description="Helical" evidence="5">
    <location>
        <begin position="100"/>
        <end position="120"/>
    </location>
</feature>
<dbReference type="InterPro" id="IPR014743">
    <property type="entry name" value="Cl-channel_core"/>
</dbReference>
<organism evidence="6 7">
    <name type="scientific">Demequina lignilytica</name>
    <dbReference type="NCBI Taxonomy" id="3051663"/>
    <lineage>
        <taxon>Bacteria</taxon>
        <taxon>Bacillati</taxon>
        <taxon>Actinomycetota</taxon>
        <taxon>Actinomycetes</taxon>
        <taxon>Micrococcales</taxon>
        <taxon>Demequinaceae</taxon>
        <taxon>Demequina</taxon>
    </lineage>
</organism>
<keyword evidence="3 5" id="KW-1133">Transmembrane helix</keyword>
<feature type="transmembrane region" description="Helical" evidence="5">
    <location>
        <begin position="261"/>
        <end position="282"/>
    </location>
</feature>
<evidence type="ECO:0000256" key="2">
    <source>
        <dbReference type="ARBA" id="ARBA00022692"/>
    </source>
</evidence>
<feature type="transmembrane region" description="Helical" evidence="5">
    <location>
        <begin position="62"/>
        <end position="80"/>
    </location>
</feature>
<feature type="transmembrane region" description="Helical" evidence="5">
    <location>
        <begin position="373"/>
        <end position="403"/>
    </location>
</feature>
<reference evidence="6 7" key="1">
    <citation type="submission" date="2023-06" db="EMBL/GenBank/DDBJ databases">
        <title>SYSU T0a273.</title>
        <authorList>
            <person name="Gao L."/>
            <person name="Fang B.-Z."/>
            <person name="Li W.-J."/>
        </authorList>
    </citation>
    <scope>NUCLEOTIDE SEQUENCE [LARGE SCALE GENOMIC DNA]</scope>
    <source>
        <strain evidence="6 7">SYSU T0a273</strain>
    </source>
</reference>
<dbReference type="CDD" id="cd00400">
    <property type="entry name" value="Voltage_gated_ClC"/>
    <property type="match status" value="1"/>
</dbReference>
<feature type="transmembrane region" description="Helical" evidence="5">
    <location>
        <begin position="228"/>
        <end position="249"/>
    </location>
</feature>
<feature type="transmembrane region" description="Helical" evidence="5">
    <location>
        <begin position="149"/>
        <end position="179"/>
    </location>
</feature>
<evidence type="ECO:0000256" key="5">
    <source>
        <dbReference type="SAM" id="Phobius"/>
    </source>
</evidence>
<evidence type="ECO:0000256" key="1">
    <source>
        <dbReference type="ARBA" id="ARBA00004141"/>
    </source>
</evidence>
<feature type="transmembrane region" description="Helical" evidence="5">
    <location>
        <begin position="191"/>
        <end position="208"/>
    </location>
</feature>
<dbReference type="RefSeq" id="WP_301160570.1">
    <property type="nucleotide sequence ID" value="NZ_JAUHQB010000006.1"/>
</dbReference>
<evidence type="ECO:0000256" key="4">
    <source>
        <dbReference type="ARBA" id="ARBA00023136"/>
    </source>
</evidence>
<accession>A0AB35MJ29</accession>
<dbReference type="Gene3D" id="1.10.3080.10">
    <property type="entry name" value="Clc chloride channel"/>
    <property type="match status" value="1"/>
</dbReference>
<dbReference type="Proteomes" id="UP001172756">
    <property type="component" value="Unassembled WGS sequence"/>
</dbReference>
<dbReference type="GO" id="GO:0015108">
    <property type="term" value="F:chloride transmembrane transporter activity"/>
    <property type="evidence" value="ECO:0007669"/>
    <property type="project" value="InterPro"/>
</dbReference>
<dbReference type="PRINTS" id="PR00762">
    <property type="entry name" value="CLCHANNEL"/>
</dbReference>
<comment type="subcellular location">
    <subcellularLocation>
        <location evidence="1">Membrane</location>
        <topology evidence="1">Multi-pass membrane protein</topology>
    </subcellularLocation>
</comment>
<dbReference type="AlphaFoldDB" id="A0AB35MJ29"/>
<sequence>MDEHEDRGPGPARLARAAVPALLIGAASALILFGADELALLLEHWWWETLPHLLGVEEDARWWIVVVLTITGALVGLVLWKAPGHGGHDTATVDLIAPPLPLRALPGVLAALVLGLAGGVSLGPEGPIIMIGAALAVLAYRWLAPAVPVTAVLVIAAAGMLGAMLGTPVAAALALTGALGGVKGGHLWDRLFAPLVAAGAGAAMYHLLGGVSWDMGLPAYEPAWVDLLTASVVAVVAALAGVGAAALFTPAWRLSRRLGHPMVYATVGGLLLGLLGVVGGHITLFKGAAETAEILADRDQYGVGALILIIVVKLVAVVVAGASGFRGGRIFPALFVGVVVGLLGHALIPGLPLAMAVAAGVMGMVLAISRDGWFAIFGGVLVAGDVATLAILCIAILPAWLVVTRAPHMLVRLPQRESTPAA</sequence>
<comment type="caution">
    <text evidence="6">The sequence shown here is derived from an EMBL/GenBank/DDBJ whole genome shotgun (WGS) entry which is preliminary data.</text>
</comment>
<dbReference type="PANTHER" id="PTHR43427">
    <property type="entry name" value="CHLORIDE CHANNEL PROTEIN CLC-E"/>
    <property type="match status" value="1"/>
</dbReference>
<dbReference type="SUPFAM" id="SSF81340">
    <property type="entry name" value="Clc chloride channel"/>
    <property type="match status" value="1"/>
</dbReference>
<protein>
    <submittedName>
        <fullName evidence="6">Ion channel protein</fullName>
    </submittedName>
</protein>
<proteinExistence type="predicted"/>
<name>A0AB35MJ29_9MICO</name>